<feature type="region of interest" description="Disordered" evidence="1">
    <location>
        <begin position="35"/>
        <end position="99"/>
    </location>
</feature>
<dbReference type="HOGENOM" id="CLU_1146209_0_0_14"/>
<feature type="compositionally biased region" description="Pro residues" evidence="1">
    <location>
        <begin position="84"/>
        <end position="95"/>
    </location>
</feature>
<organism evidence="2 3">
    <name type="scientific">Mycoplasma haematolamae (strain Purdue)</name>
    <dbReference type="NCBI Taxonomy" id="1212765"/>
    <lineage>
        <taxon>Bacteria</taxon>
        <taxon>Bacillati</taxon>
        <taxon>Mycoplasmatota</taxon>
        <taxon>Mollicutes</taxon>
        <taxon>Mycoplasmataceae</taxon>
        <taxon>Mycoplasma</taxon>
    </lineage>
</organism>
<dbReference type="EMBL" id="CP003731">
    <property type="protein sequence ID" value="AFO52369.1"/>
    <property type="molecule type" value="Genomic_DNA"/>
</dbReference>
<dbReference type="PATRIC" id="fig|1212765.3.peg.896"/>
<sequence>MGLGNIGKVFVAVTCGGGAVSGGACAALSERGYFQQVTDEKPGARESDQRVEQGTQEGQGEGDSQRQGAEEPASVTEQPAAPQSVPPPAQPLTPKPEPRKTTAVLGQEANFYLTIASEKFTIKCRQKDKHYTTLAIKEENIFETSGRSSSDDINIQCEWIPDSQPAPVVEELKPVDNNQRSFKCTLSRVQGPTYEYNCEGGNGDLRGHKTVVRKSNRVDYPYVELLRKQHWTSPWGNKRTIE</sequence>
<protein>
    <submittedName>
        <fullName evidence="2">Uncharacterized protein</fullName>
    </submittedName>
</protein>
<evidence type="ECO:0000256" key="1">
    <source>
        <dbReference type="SAM" id="MobiDB-lite"/>
    </source>
</evidence>
<dbReference type="Proteomes" id="UP000006502">
    <property type="component" value="Chromosome"/>
</dbReference>
<dbReference type="STRING" id="1212765.MHLP_03945"/>
<dbReference type="KEGG" id="mhl:MHLP_03945"/>
<keyword evidence="3" id="KW-1185">Reference proteome</keyword>
<dbReference type="AlphaFoldDB" id="I7CKE4"/>
<name>I7CKE4_MYCHA</name>
<evidence type="ECO:0000313" key="3">
    <source>
        <dbReference type="Proteomes" id="UP000006502"/>
    </source>
</evidence>
<reference evidence="2 3" key="1">
    <citation type="journal article" date="2012" name="J. Bacteriol.">
        <title>Genome Sequence of "Candidatus Mycoplasma haemolamae" Strain Purdue, a Red Blood Cell Pathogen of Alpacas (Vicugna pacos) and Llamas (Lama glama).</title>
        <authorList>
            <person name="Guimaraes A.M."/>
            <person name="Toth B."/>
            <person name="Santos A.P."/>
            <person name="do Nascimento N.C."/>
            <person name="Kritchevsky J.E."/>
            <person name="Messick J.B."/>
        </authorList>
    </citation>
    <scope>NUCLEOTIDE SEQUENCE [LARGE SCALE GENOMIC DNA]</scope>
    <source>
        <strain evidence="2 3">Purdue</strain>
    </source>
</reference>
<feature type="compositionally biased region" description="Basic and acidic residues" evidence="1">
    <location>
        <begin position="38"/>
        <end position="51"/>
    </location>
</feature>
<gene>
    <name evidence="2" type="ordered locus">MHLP_03945</name>
</gene>
<accession>I7CKE4</accession>
<reference evidence="3" key="2">
    <citation type="submission" date="2012-07" db="EMBL/GenBank/DDBJ databases">
        <title>Complete genome sequence of 'Candidatus Mycoplasma haemolamae'.</title>
        <authorList>
            <person name="Guimaraes A.M.S."/>
            <person name="Toth B."/>
            <person name="Santos A.P."/>
            <person name="Nascimento N.C."/>
            <person name="Sojka J.E."/>
            <person name="Messick J.B."/>
        </authorList>
    </citation>
    <scope>NUCLEOTIDE SEQUENCE [LARGE SCALE GENOMIC DNA]</scope>
    <source>
        <strain evidence="3">Purdue</strain>
    </source>
</reference>
<evidence type="ECO:0000313" key="2">
    <source>
        <dbReference type="EMBL" id="AFO52369.1"/>
    </source>
</evidence>
<proteinExistence type="predicted"/>